<keyword evidence="10 11" id="KW-0472">Membrane</keyword>
<evidence type="ECO:0000256" key="2">
    <source>
        <dbReference type="ARBA" id="ARBA00008674"/>
    </source>
</evidence>
<keyword evidence="3" id="KW-0813">Transport</keyword>
<proteinExistence type="inferred from homology"/>
<evidence type="ECO:0000256" key="6">
    <source>
        <dbReference type="ARBA" id="ARBA00022792"/>
    </source>
</evidence>
<dbReference type="AlphaFoldDB" id="A0A7I8VV57"/>
<comment type="caution">
    <text evidence="12">The sequence shown here is derived from an EMBL/GenBank/DDBJ whole genome shotgun (WGS) entry which is preliminary data.</text>
</comment>
<comment type="similarity">
    <text evidence="2">Belongs to the complex I NDUFC2 subunit family.</text>
</comment>
<evidence type="ECO:0000256" key="9">
    <source>
        <dbReference type="ARBA" id="ARBA00023128"/>
    </source>
</evidence>
<dbReference type="GO" id="GO:0005743">
    <property type="term" value="C:mitochondrial inner membrane"/>
    <property type="evidence" value="ECO:0007669"/>
    <property type="project" value="UniProtKB-SubCell"/>
</dbReference>
<keyword evidence="9" id="KW-0496">Mitochondrion</keyword>
<evidence type="ECO:0000256" key="10">
    <source>
        <dbReference type="ARBA" id="ARBA00023136"/>
    </source>
</evidence>
<accession>A0A7I8VV57</accession>
<keyword evidence="13" id="KW-1185">Reference proteome</keyword>
<evidence type="ECO:0000256" key="3">
    <source>
        <dbReference type="ARBA" id="ARBA00022448"/>
    </source>
</evidence>
<keyword evidence="4" id="KW-0679">Respiratory chain</keyword>
<dbReference type="EMBL" id="CAJFCJ010000010">
    <property type="protein sequence ID" value="CAD5119398.1"/>
    <property type="molecule type" value="Genomic_DNA"/>
</dbReference>
<organism evidence="12 13">
    <name type="scientific">Dimorphilus gyrociliatus</name>
    <dbReference type="NCBI Taxonomy" id="2664684"/>
    <lineage>
        <taxon>Eukaryota</taxon>
        <taxon>Metazoa</taxon>
        <taxon>Spiralia</taxon>
        <taxon>Lophotrochozoa</taxon>
        <taxon>Annelida</taxon>
        <taxon>Polychaeta</taxon>
        <taxon>Polychaeta incertae sedis</taxon>
        <taxon>Dinophilidae</taxon>
        <taxon>Dimorphilus</taxon>
    </lineage>
</organism>
<evidence type="ECO:0000256" key="5">
    <source>
        <dbReference type="ARBA" id="ARBA00022692"/>
    </source>
</evidence>
<feature type="transmembrane region" description="Helical" evidence="11">
    <location>
        <begin position="39"/>
        <end position="58"/>
    </location>
</feature>
<comment type="subcellular location">
    <subcellularLocation>
        <location evidence="1">Mitochondrion inner membrane</location>
        <topology evidence="1">Single-pass membrane protein</topology>
        <orientation evidence="1">Matrix side</orientation>
    </subcellularLocation>
</comment>
<dbReference type="GO" id="GO:0006120">
    <property type="term" value="P:mitochondrial electron transport, NADH to ubiquinone"/>
    <property type="evidence" value="ECO:0007669"/>
    <property type="project" value="InterPro"/>
</dbReference>
<reference evidence="12 13" key="1">
    <citation type="submission" date="2020-08" db="EMBL/GenBank/DDBJ databases">
        <authorList>
            <person name="Hejnol A."/>
        </authorList>
    </citation>
    <scope>NUCLEOTIDE SEQUENCE [LARGE SCALE GENOMIC DNA]</scope>
</reference>
<feature type="transmembrane region" description="Helical" evidence="11">
    <location>
        <begin position="7"/>
        <end position="27"/>
    </location>
</feature>
<evidence type="ECO:0000256" key="7">
    <source>
        <dbReference type="ARBA" id="ARBA00022982"/>
    </source>
</evidence>
<keyword evidence="6" id="KW-0999">Mitochondrion inner membrane</keyword>
<name>A0A7I8VV57_9ANNE</name>
<evidence type="ECO:0000256" key="8">
    <source>
        <dbReference type="ARBA" id="ARBA00022989"/>
    </source>
</evidence>
<evidence type="ECO:0000313" key="12">
    <source>
        <dbReference type="EMBL" id="CAD5119398.1"/>
    </source>
</evidence>
<dbReference type="Proteomes" id="UP000549394">
    <property type="component" value="Unassembled WGS sequence"/>
</dbReference>
<dbReference type="Pfam" id="PF06374">
    <property type="entry name" value="NDUF_C2"/>
    <property type="match status" value="1"/>
</dbReference>
<dbReference type="PANTHER" id="PTHR13099">
    <property type="entry name" value="NADH-UBIQUINONE OXIDOREDUCTASE SUBUNIT B14.5B"/>
    <property type="match status" value="1"/>
</dbReference>
<keyword evidence="8 11" id="KW-1133">Transmembrane helix</keyword>
<keyword evidence="5 11" id="KW-0812">Transmembrane</keyword>
<evidence type="ECO:0000256" key="1">
    <source>
        <dbReference type="ARBA" id="ARBA00004298"/>
    </source>
</evidence>
<dbReference type="OrthoDB" id="6329847at2759"/>
<evidence type="ECO:0000256" key="4">
    <source>
        <dbReference type="ARBA" id="ARBA00022660"/>
    </source>
</evidence>
<gene>
    <name evidence="12" type="ORF">DGYR_LOCUS7647</name>
</gene>
<evidence type="ECO:0000313" key="13">
    <source>
        <dbReference type="Proteomes" id="UP000549394"/>
    </source>
</evidence>
<dbReference type="InterPro" id="IPR009423">
    <property type="entry name" value="NDUC2"/>
</dbReference>
<keyword evidence="7" id="KW-0249">Electron transport</keyword>
<protein>
    <submittedName>
        <fullName evidence="12">DgyrCDS8013</fullName>
    </submittedName>
</protein>
<evidence type="ECO:0000256" key="11">
    <source>
        <dbReference type="SAM" id="Phobius"/>
    </source>
</evidence>
<sequence length="99" mass="11412">MVNFPDITLFQLSGAYLGVLGGIFHNWSNRRPMYARAPMVFLASAAGFVIATSAQSMLENRRITKEKYIFDYINTHPEDFPETKPEKYKEVLAPWNPQR</sequence>
<dbReference type="PANTHER" id="PTHR13099:SF0">
    <property type="entry name" value="NADH DEHYDROGENASE [UBIQUINONE] 1 SUBUNIT C2-RELATED"/>
    <property type="match status" value="1"/>
</dbReference>